<keyword evidence="10" id="KW-1185">Reference proteome</keyword>
<evidence type="ECO:0000256" key="5">
    <source>
        <dbReference type="ARBA" id="ARBA00022692"/>
    </source>
</evidence>
<evidence type="ECO:0000256" key="1">
    <source>
        <dbReference type="ARBA" id="ARBA00004651"/>
    </source>
</evidence>
<dbReference type="GO" id="GO:0055085">
    <property type="term" value="P:transmembrane transport"/>
    <property type="evidence" value="ECO:0007669"/>
    <property type="project" value="InterPro"/>
</dbReference>
<feature type="transmembrane region" description="Helical" evidence="8">
    <location>
        <begin position="198"/>
        <end position="217"/>
    </location>
</feature>
<evidence type="ECO:0000313" key="9">
    <source>
        <dbReference type="EMBL" id="CAL60630.2"/>
    </source>
</evidence>
<evidence type="ECO:0000256" key="6">
    <source>
        <dbReference type="ARBA" id="ARBA00022989"/>
    </source>
</evidence>
<sequence>MFPAPALCRSPLPSIMHIVNILLPDFLLILFGAILFRATEWGKEFWAGMEKLIYYVLFPALLFYSTARSPINFAATGQFLQIAIAACLTGIALGWLAKPLFRAGPMIFESGVQTAFRFNSYIALAIAGRLGGDQGTSLMGLVIGFAVPICNMAAVHALVKNKGRLLLELLKNPLLMATMGGVVFNLLGFQLPDLASAFLSRLGNASIALGLIMVGAGLRLTGLHAAKGIAAYFLTVKLLAVPAITYALGKWVGLSPLHLQIVVMFAALPTASSCYVLAVRMGGNGPLVAFLISAGTLISMATLPLWLALLQ</sequence>
<name>A4G293_HERAR</name>
<dbReference type="EMBL" id="CU207211">
    <property type="protein sequence ID" value="CAL60630.2"/>
    <property type="molecule type" value="Genomic_DNA"/>
</dbReference>
<evidence type="ECO:0000256" key="7">
    <source>
        <dbReference type="ARBA" id="ARBA00023136"/>
    </source>
</evidence>
<evidence type="ECO:0000256" key="2">
    <source>
        <dbReference type="ARBA" id="ARBA00010145"/>
    </source>
</evidence>
<comment type="similarity">
    <text evidence="2">Belongs to the auxin efflux carrier (TC 2.A.69) family.</text>
</comment>
<dbReference type="Proteomes" id="UP000006697">
    <property type="component" value="Chromosome"/>
</dbReference>
<comment type="subcellular location">
    <subcellularLocation>
        <location evidence="1">Cell membrane</location>
        <topology evidence="1">Multi-pass membrane protein</topology>
    </subcellularLocation>
</comment>
<dbReference type="GO" id="GO:0005886">
    <property type="term" value="C:plasma membrane"/>
    <property type="evidence" value="ECO:0007669"/>
    <property type="project" value="UniProtKB-SubCell"/>
</dbReference>
<feature type="transmembrane region" description="Helical" evidence="8">
    <location>
        <begin position="138"/>
        <end position="159"/>
    </location>
</feature>
<keyword evidence="5 8" id="KW-0812">Transmembrane</keyword>
<evidence type="ECO:0000256" key="4">
    <source>
        <dbReference type="ARBA" id="ARBA00022475"/>
    </source>
</evidence>
<dbReference type="InterPro" id="IPR038770">
    <property type="entry name" value="Na+/solute_symporter_sf"/>
</dbReference>
<keyword evidence="4" id="KW-1003">Cell membrane</keyword>
<dbReference type="PANTHER" id="PTHR36838">
    <property type="entry name" value="AUXIN EFFLUX CARRIER FAMILY PROTEIN"/>
    <property type="match status" value="1"/>
</dbReference>
<dbReference type="AlphaFoldDB" id="A4G293"/>
<dbReference type="STRING" id="204773.HEAR0410"/>
<evidence type="ECO:0000256" key="8">
    <source>
        <dbReference type="SAM" id="Phobius"/>
    </source>
</evidence>
<evidence type="ECO:0000313" key="10">
    <source>
        <dbReference type="Proteomes" id="UP000006697"/>
    </source>
</evidence>
<organism evidence="9 10">
    <name type="scientific">Herminiimonas arsenicoxydans</name>
    <dbReference type="NCBI Taxonomy" id="204773"/>
    <lineage>
        <taxon>Bacteria</taxon>
        <taxon>Pseudomonadati</taxon>
        <taxon>Pseudomonadota</taxon>
        <taxon>Betaproteobacteria</taxon>
        <taxon>Burkholderiales</taxon>
        <taxon>Oxalobacteraceae</taxon>
        <taxon>Herminiimonas</taxon>
    </lineage>
</organism>
<dbReference type="Gene3D" id="1.20.1530.20">
    <property type="match status" value="1"/>
</dbReference>
<keyword evidence="7 8" id="KW-0472">Membrane</keyword>
<keyword evidence="6 8" id="KW-1133">Transmembrane helix</keyword>
<accession>A4G293</accession>
<evidence type="ECO:0008006" key="11">
    <source>
        <dbReference type="Google" id="ProtNLM"/>
    </source>
</evidence>
<proteinExistence type="inferred from homology"/>
<dbReference type="KEGG" id="har:HEAR0410"/>
<protein>
    <recommendedName>
        <fullName evidence="11">Permease</fullName>
    </recommendedName>
</protein>
<dbReference type="eggNOG" id="COG0679">
    <property type="taxonomic scope" value="Bacteria"/>
</dbReference>
<evidence type="ECO:0000256" key="3">
    <source>
        <dbReference type="ARBA" id="ARBA00022448"/>
    </source>
</evidence>
<feature type="transmembrane region" description="Helical" evidence="8">
    <location>
        <begin position="48"/>
        <end position="67"/>
    </location>
</feature>
<feature type="transmembrane region" description="Helical" evidence="8">
    <location>
        <begin position="229"/>
        <end position="249"/>
    </location>
</feature>
<feature type="transmembrane region" description="Helical" evidence="8">
    <location>
        <begin position="15"/>
        <end position="36"/>
    </location>
</feature>
<keyword evidence="3" id="KW-0813">Transport</keyword>
<gene>
    <name evidence="9" type="ordered locus">HEAR0410</name>
</gene>
<feature type="transmembrane region" description="Helical" evidence="8">
    <location>
        <begin position="261"/>
        <end position="281"/>
    </location>
</feature>
<dbReference type="Pfam" id="PF03547">
    <property type="entry name" value="Mem_trans"/>
    <property type="match status" value="1"/>
</dbReference>
<feature type="transmembrane region" description="Helical" evidence="8">
    <location>
        <begin position="174"/>
        <end position="191"/>
    </location>
</feature>
<reference evidence="9 10" key="1">
    <citation type="journal article" date="2007" name="PLoS Genet.">
        <title>A tale of two oxidation states: bacterial colonization of arsenic-rich environments.</title>
        <authorList>
            <person name="Muller D."/>
            <person name="Medigue C."/>
            <person name="Koechler S."/>
            <person name="Barbe V."/>
            <person name="Barakat M."/>
            <person name="Talla E."/>
            <person name="Bonnefoy V."/>
            <person name="Krin E."/>
            <person name="Arsene-Ploetze F."/>
            <person name="Carapito C."/>
            <person name="Chandler M."/>
            <person name="Cournoyer B."/>
            <person name="Cruveiller S."/>
            <person name="Dossat C."/>
            <person name="Duval S."/>
            <person name="Heymann M."/>
            <person name="Leize E."/>
            <person name="Lieutaud A."/>
            <person name="Lievremont D."/>
            <person name="Makita Y."/>
            <person name="Mangenot S."/>
            <person name="Nitschke W."/>
            <person name="Ortet P."/>
            <person name="Perdrial N."/>
            <person name="Schoepp B."/>
            <person name="Siguier N."/>
            <person name="Simeonova D.D."/>
            <person name="Rouy Z."/>
            <person name="Segurens B."/>
            <person name="Turlin E."/>
            <person name="Vallenet D."/>
            <person name="Van Dorsselaer A."/>
            <person name="Weiss S."/>
            <person name="Weissenbach J."/>
            <person name="Lett M.C."/>
            <person name="Danchin A."/>
            <person name="Bertin P.N."/>
        </authorList>
    </citation>
    <scope>NUCLEOTIDE SEQUENCE [LARGE SCALE GENOMIC DNA]</scope>
    <source>
        <strain evidence="10">ULPAs1</strain>
    </source>
</reference>
<dbReference type="InterPro" id="IPR004776">
    <property type="entry name" value="Mem_transp_PIN-like"/>
</dbReference>
<dbReference type="HOGENOM" id="CLU_056175_3_1_4"/>
<dbReference type="PANTHER" id="PTHR36838:SF4">
    <property type="entry name" value="AUXIN EFFLUX CARRIER FAMILY PROTEIN"/>
    <property type="match status" value="1"/>
</dbReference>
<feature type="transmembrane region" description="Helical" evidence="8">
    <location>
        <begin position="287"/>
        <end position="310"/>
    </location>
</feature>
<feature type="transmembrane region" description="Helical" evidence="8">
    <location>
        <begin position="79"/>
        <end position="97"/>
    </location>
</feature>